<feature type="domain" description="SWIM-type" evidence="2">
    <location>
        <begin position="50"/>
        <end position="87"/>
    </location>
</feature>
<evidence type="ECO:0000259" key="2">
    <source>
        <dbReference type="PROSITE" id="PS50966"/>
    </source>
</evidence>
<evidence type="ECO:0000313" key="4">
    <source>
        <dbReference type="EMBL" id="MVB08993.1"/>
    </source>
</evidence>
<evidence type="ECO:0000256" key="1">
    <source>
        <dbReference type="PROSITE-ProRule" id="PRU00325"/>
    </source>
</evidence>
<proteinExistence type="predicted"/>
<keyword evidence="5" id="KW-1185">Reference proteome</keyword>
<evidence type="ECO:0000313" key="3">
    <source>
        <dbReference type="EMBL" id="MUP39788.1"/>
    </source>
</evidence>
<organism evidence="3 6">
    <name type="scientific">Labilibaculum euxinus</name>
    <dbReference type="NCBI Taxonomy" id="2686357"/>
    <lineage>
        <taxon>Bacteria</taxon>
        <taxon>Pseudomonadati</taxon>
        <taxon>Bacteroidota</taxon>
        <taxon>Bacteroidia</taxon>
        <taxon>Marinilabiliales</taxon>
        <taxon>Marinifilaceae</taxon>
        <taxon>Labilibaculum</taxon>
    </lineage>
</organism>
<dbReference type="RefSeq" id="WP_156197155.1">
    <property type="nucleotide sequence ID" value="NZ_QTZN02000061.1"/>
</dbReference>
<sequence length="566" mass="66028">MEISFNEFEQYIDDKILKRGLSYFKNNKVNQPIETGIGEYEATVEGTEDYTVKLVIRKDMILEHVCNCPYDWGPFCKHVVAVIFYLQQDQLNLKRNPLTKTSEIPAVKKKRKTLADKVISMLENASHDDLKQFVRIKAEEDRGFRNQLLAYFAQYNTSESKSFYVNQVKSIVSSASDRYGFVSHSSSRDVYYEVNNLLESAQNQFDRGNYKSTFFICTAIMEEMVKAVNYGDDSSGYLSFGIDSSFDLLVRIGTLQLDESIRKLLLDYCLKAYGNNTFGDWDWHLGCLHIASLLLKTEAEIESFFVLTDHSEVSEYSLEEMQAIRYNVLLKCKGENQAAEYLEAHISNSKLRGIAIENALKTESYEKAIGIAVDGIKYDKKDRPGLIHEWYDWLLRIAQKQNDTEKIIEYARFLFVDNFRSKQDYYQILKENIAPESWFSFVNELAKDLRKSSRWDHSGLLAKIYIKEEWWDKLLVYLQKNPDFPTIDTYSEYLISNYSGEIINLYAVAVKKYMENNIGRGHYQSICRYIRRMIKLGGRDESNDLIAYLRIEYPKRKALLEELNMI</sequence>
<name>A0A7M4DAV9_9BACT</name>
<dbReference type="EMBL" id="QTZN02000061">
    <property type="protein sequence ID" value="MVB08993.1"/>
    <property type="molecule type" value="Genomic_DNA"/>
</dbReference>
<accession>A0A7M4DAV9</accession>
<keyword evidence="1" id="KW-0479">Metal-binding</keyword>
<dbReference type="OrthoDB" id="9760715at2"/>
<evidence type="ECO:0000313" key="5">
    <source>
        <dbReference type="Proteomes" id="UP000285951"/>
    </source>
</evidence>
<comment type="caution">
    <text evidence="3">The sequence shown here is derived from an EMBL/GenBank/DDBJ whole genome shotgun (WGS) entry which is preliminary data.</text>
</comment>
<dbReference type="EMBL" id="WOTW01000061">
    <property type="protein sequence ID" value="MUP39788.1"/>
    <property type="molecule type" value="Genomic_DNA"/>
</dbReference>
<evidence type="ECO:0000313" key="6">
    <source>
        <dbReference type="Proteomes" id="UP000462449"/>
    </source>
</evidence>
<dbReference type="GO" id="GO:0008270">
    <property type="term" value="F:zinc ion binding"/>
    <property type="evidence" value="ECO:0007669"/>
    <property type="project" value="UniProtKB-KW"/>
</dbReference>
<gene>
    <name evidence="4" type="ORF">DWB62_018405</name>
    <name evidence="3" type="ORF">GNY23_18405</name>
</gene>
<keyword evidence="1" id="KW-0863">Zinc-finger</keyword>
<dbReference type="Proteomes" id="UP000285951">
    <property type="component" value="Unassembled WGS sequence"/>
</dbReference>
<dbReference type="InterPro" id="IPR007527">
    <property type="entry name" value="Znf_SWIM"/>
</dbReference>
<reference evidence="3 6" key="2">
    <citation type="submission" date="2019-12" db="EMBL/GenBank/DDBJ databases">
        <title>Draft genome sequence of Labilibaculum sp. strain 44 isolated from deep waters of Black Sea.</title>
        <authorList>
            <person name="Yadav S."/>
            <person name="Villanueva L."/>
        </authorList>
    </citation>
    <scope>NUCLEOTIDE SEQUENCE [LARGE SCALE GENOMIC DNA]</scope>
    <source>
        <strain evidence="3 6">44</strain>
    </source>
</reference>
<dbReference type="PROSITE" id="PS50966">
    <property type="entry name" value="ZF_SWIM"/>
    <property type="match status" value="1"/>
</dbReference>
<reference evidence="4 5" key="1">
    <citation type="submission" date="2019-11" db="EMBL/GenBank/DDBJ databases">
        <title>Draft genome sequence of Labilibaculum sp. strain SYP isolated from Black Sea.</title>
        <authorList>
            <person name="Yadav S."/>
            <person name="Villanueva L."/>
        </authorList>
    </citation>
    <scope>NUCLEOTIDE SEQUENCE [LARGE SCALE GENOMIC DNA]</scope>
    <source>
        <strain evidence="4 5">44</strain>
    </source>
</reference>
<dbReference type="AlphaFoldDB" id="A0A7M4DAV9"/>
<dbReference type="Proteomes" id="UP000462449">
    <property type="component" value="Unassembled WGS sequence"/>
</dbReference>
<keyword evidence="1" id="KW-0862">Zinc</keyword>
<protein>
    <recommendedName>
        <fullName evidence="2">SWIM-type domain-containing protein</fullName>
    </recommendedName>
</protein>